<organism evidence="6 7">
    <name type="scientific">Miscanthus lutarioriparius</name>
    <dbReference type="NCBI Taxonomy" id="422564"/>
    <lineage>
        <taxon>Eukaryota</taxon>
        <taxon>Viridiplantae</taxon>
        <taxon>Streptophyta</taxon>
        <taxon>Embryophyta</taxon>
        <taxon>Tracheophyta</taxon>
        <taxon>Spermatophyta</taxon>
        <taxon>Magnoliopsida</taxon>
        <taxon>Liliopsida</taxon>
        <taxon>Poales</taxon>
        <taxon>Poaceae</taxon>
        <taxon>PACMAD clade</taxon>
        <taxon>Panicoideae</taxon>
        <taxon>Andropogonodae</taxon>
        <taxon>Andropogoneae</taxon>
        <taxon>Saccharinae</taxon>
        <taxon>Miscanthus</taxon>
    </lineage>
</organism>
<gene>
    <name evidence="6" type="ORF">NCGR_LOCUS58651</name>
</gene>
<evidence type="ECO:0000256" key="3">
    <source>
        <dbReference type="ARBA" id="ARBA00022821"/>
    </source>
</evidence>
<evidence type="ECO:0000259" key="5">
    <source>
        <dbReference type="PROSITE" id="PS51752"/>
    </source>
</evidence>
<dbReference type="Pfam" id="PF01419">
    <property type="entry name" value="Jacalin"/>
    <property type="match status" value="1"/>
</dbReference>
<dbReference type="Proteomes" id="UP000604825">
    <property type="component" value="Unassembled WGS sequence"/>
</dbReference>
<dbReference type="OrthoDB" id="593147at2759"/>
<dbReference type="SUPFAM" id="SSF52540">
    <property type="entry name" value="P-loop containing nucleoside triphosphate hydrolases"/>
    <property type="match status" value="1"/>
</dbReference>
<dbReference type="PANTHER" id="PTHR23155">
    <property type="entry name" value="DISEASE RESISTANCE PROTEIN RP"/>
    <property type="match status" value="1"/>
</dbReference>
<dbReference type="Gene3D" id="3.40.50.300">
    <property type="entry name" value="P-loop containing nucleotide triphosphate hydrolases"/>
    <property type="match status" value="1"/>
</dbReference>
<dbReference type="InterPro" id="IPR042197">
    <property type="entry name" value="Apaf_helical"/>
</dbReference>
<evidence type="ECO:0000256" key="4">
    <source>
        <dbReference type="SAM" id="MobiDB-lite"/>
    </source>
</evidence>
<dbReference type="PANTHER" id="PTHR23155:SF1116">
    <property type="entry name" value="OS12G0273300 PROTEIN"/>
    <property type="match status" value="1"/>
</dbReference>
<feature type="region of interest" description="Disordered" evidence="4">
    <location>
        <begin position="649"/>
        <end position="673"/>
    </location>
</feature>
<dbReference type="Pfam" id="PF23598">
    <property type="entry name" value="LRR_14"/>
    <property type="match status" value="1"/>
</dbReference>
<evidence type="ECO:0000313" key="7">
    <source>
        <dbReference type="Proteomes" id="UP000604825"/>
    </source>
</evidence>
<keyword evidence="1" id="KW-0430">Lectin</keyword>
<evidence type="ECO:0000256" key="2">
    <source>
        <dbReference type="ARBA" id="ARBA00022737"/>
    </source>
</evidence>
<keyword evidence="3" id="KW-0611">Plant defense</keyword>
<comment type="caution">
    <text evidence="6">The sequence shown here is derived from an EMBL/GenBank/DDBJ whole genome shotgun (WGS) entry which is preliminary data.</text>
</comment>
<dbReference type="InterPro" id="IPR027417">
    <property type="entry name" value="P-loop_NTPase"/>
</dbReference>
<name>A0A811S0E5_9POAL</name>
<keyword evidence="2" id="KW-0677">Repeat</keyword>
<dbReference type="Gene3D" id="2.100.10.30">
    <property type="entry name" value="Jacalin-like lectin domain"/>
    <property type="match status" value="1"/>
</dbReference>
<dbReference type="GO" id="GO:0009626">
    <property type="term" value="P:plant-type hypersensitive response"/>
    <property type="evidence" value="ECO:0007669"/>
    <property type="project" value="UniProtKB-ARBA"/>
</dbReference>
<dbReference type="SUPFAM" id="SSF52058">
    <property type="entry name" value="L domain-like"/>
    <property type="match status" value="1"/>
</dbReference>
<protein>
    <recommendedName>
        <fullName evidence="5">Jacalin-type lectin domain-containing protein</fullName>
    </recommendedName>
</protein>
<dbReference type="Gene3D" id="3.80.10.10">
    <property type="entry name" value="Ribonuclease Inhibitor"/>
    <property type="match status" value="1"/>
</dbReference>
<dbReference type="InterPro" id="IPR044974">
    <property type="entry name" value="Disease_R_plants"/>
</dbReference>
<dbReference type="Gene3D" id="1.10.10.10">
    <property type="entry name" value="Winged helix-like DNA-binding domain superfamily/Winged helix DNA-binding domain"/>
    <property type="match status" value="1"/>
</dbReference>
<dbReference type="FunFam" id="1.10.10.10:FF:000322">
    <property type="entry name" value="Probable disease resistance protein At1g63360"/>
    <property type="match status" value="1"/>
</dbReference>
<dbReference type="InterPro" id="IPR058922">
    <property type="entry name" value="WHD_DRP"/>
</dbReference>
<dbReference type="GO" id="GO:0002758">
    <property type="term" value="P:innate immune response-activating signaling pathway"/>
    <property type="evidence" value="ECO:0007669"/>
    <property type="project" value="UniProtKB-ARBA"/>
</dbReference>
<dbReference type="SUPFAM" id="SSF51101">
    <property type="entry name" value="Mannose-binding lectins"/>
    <property type="match status" value="1"/>
</dbReference>
<dbReference type="InterPro" id="IPR032675">
    <property type="entry name" value="LRR_dom_sf"/>
</dbReference>
<dbReference type="InterPro" id="IPR055414">
    <property type="entry name" value="LRR_R13L4/SHOC2-like"/>
</dbReference>
<dbReference type="Pfam" id="PF23559">
    <property type="entry name" value="WHD_DRP"/>
    <property type="match status" value="1"/>
</dbReference>
<dbReference type="GO" id="GO:0043531">
    <property type="term" value="F:ADP binding"/>
    <property type="evidence" value="ECO:0007669"/>
    <property type="project" value="InterPro"/>
</dbReference>
<dbReference type="Gene3D" id="1.10.8.430">
    <property type="entry name" value="Helical domain of apoptotic protease-activating factors"/>
    <property type="match status" value="1"/>
</dbReference>
<dbReference type="CDD" id="cd09612">
    <property type="entry name" value="Jacalin"/>
    <property type="match status" value="1"/>
</dbReference>
<dbReference type="PROSITE" id="PS51752">
    <property type="entry name" value="JACALIN_LECTIN"/>
    <property type="match status" value="1"/>
</dbReference>
<proteinExistence type="predicted"/>
<dbReference type="InterPro" id="IPR036404">
    <property type="entry name" value="Jacalin-like_lectin_dom_sf"/>
</dbReference>
<accession>A0A811S0E5</accession>
<keyword evidence="7" id="KW-1185">Reference proteome</keyword>
<dbReference type="GO" id="GO:0030246">
    <property type="term" value="F:carbohydrate binding"/>
    <property type="evidence" value="ECO:0007669"/>
    <property type="project" value="UniProtKB-KW"/>
</dbReference>
<feature type="compositionally biased region" description="Basic and acidic residues" evidence="4">
    <location>
        <begin position="656"/>
        <end position="667"/>
    </location>
</feature>
<feature type="domain" description="Jacalin-type lectin" evidence="5">
    <location>
        <begin position="626"/>
        <end position="761"/>
    </location>
</feature>
<dbReference type="AlphaFoldDB" id="A0A811S0E5"/>
<evidence type="ECO:0000313" key="6">
    <source>
        <dbReference type="EMBL" id="CAD6334553.1"/>
    </source>
</evidence>
<dbReference type="GO" id="GO:0042742">
    <property type="term" value="P:defense response to bacterium"/>
    <property type="evidence" value="ECO:0007669"/>
    <property type="project" value="UniProtKB-ARBA"/>
</dbReference>
<reference evidence="6" key="1">
    <citation type="submission" date="2020-10" db="EMBL/GenBank/DDBJ databases">
        <authorList>
            <person name="Han B."/>
            <person name="Lu T."/>
            <person name="Zhao Q."/>
            <person name="Huang X."/>
            <person name="Zhao Y."/>
        </authorList>
    </citation>
    <scope>NUCLEOTIDE SEQUENCE</scope>
</reference>
<dbReference type="SMART" id="SM00915">
    <property type="entry name" value="Jacalin"/>
    <property type="match status" value="1"/>
</dbReference>
<sequence>MAAPCHASNFIVVMCKCMYLIVIDDIWDEQPWKLINCVLFENKLGSRVITTTRKIDVAKSCCSSNDVDGIVYELQPLSYGDSEQLFYHKIFGKDGCPNELKVVSKRILEKCEGWPLGIITIASLFANKPTQTKDHWYSVYNSISTGLENNRGVKDMRLILSLSYRDMPSQLRACLLYLSIFPEDHIIARDDLIQRWIAEDLVRGRQGDSLSLYELGDKYFNELINRSMIQPSDLDALGRAHACKVHDLVLEFINFLSAEEGFVTILNGRQSFPSEPDSIHRLSLRNSKGKDGIPKVINRLPHVRTLVVSSGAIDSMPSLSIFPALRVLELEHCTTHNIRGVESLVHLRYLRLSQESHYYYHDVCIKLPEGIGKLLFLQILDLKEARIKELPSTVVQFRQLRVLEISLRKWDKRCDKRLLQCLSNVKQLEALCIFAPDLSLDFMLRADWAPRYLQRFAASPRVRTEAILRTGSVWAELSPFSTLPRWINSSLSTLSDLSIMVRTLEQADLDILADFLLLRSVDLEVVKATRTRLEIKSSTGHGTAFRCLGNLKFASRAVGLVFRPGAMQKLQKLYLCFEVAETEDIHGDFDLGLENLTSLKTVNVEVDCRCARLWEVEAAEAALRNATNLNPNPPTLDLKWHFQEEMLSDQEEEIPEDRQENKKEDQRSAGPWGGRYGTAYKTIQLGPSEYLIKVSGTIGSFSGLHNLITSLTFVTNAASYGPFGEGGGDPFVVPKQSNSTIVGFFGRAGVFLDAIGFYVRPL</sequence>
<dbReference type="InterPro" id="IPR001229">
    <property type="entry name" value="Jacalin-like_lectin_dom"/>
</dbReference>
<dbReference type="EMBL" id="CAJGYO010000017">
    <property type="protein sequence ID" value="CAD6334553.1"/>
    <property type="molecule type" value="Genomic_DNA"/>
</dbReference>
<dbReference type="InterPro" id="IPR036388">
    <property type="entry name" value="WH-like_DNA-bd_sf"/>
</dbReference>
<dbReference type="Pfam" id="PF00931">
    <property type="entry name" value="NB-ARC"/>
    <property type="match status" value="1"/>
</dbReference>
<dbReference type="InterPro" id="IPR002182">
    <property type="entry name" value="NB-ARC"/>
</dbReference>
<dbReference type="InterPro" id="IPR033734">
    <property type="entry name" value="Jacalin-like_lectin_dom_plant"/>
</dbReference>
<evidence type="ECO:0000256" key="1">
    <source>
        <dbReference type="ARBA" id="ARBA00022734"/>
    </source>
</evidence>